<feature type="transmembrane region" description="Helical" evidence="2">
    <location>
        <begin position="12"/>
        <end position="30"/>
    </location>
</feature>
<reference evidence="3 4" key="1">
    <citation type="submission" date="2020-09" db="EMBL/GenBank/DDBJ databases">
        <title>Bacillus nautilus sp. nov., Chryseoglobus crepusculi sp. nov, and Psychrobacter noctis sp. nov., isolated from deep-sea sponges from the equatorial Atlantic.</title>
        <authorList>
            <person name="Stennett H.L."/>
            <person name="Williams S.E."/>
        </authorList>
    </citation>
    <scope>NUCLEOTIDE SEQUENCE [LARGE SCALE GENOMIC DNA]</scope>
    <source>
        <strain evidence="3 4">28M-24</strain>
    </source>
</reference>
<name>A0ABR8LT45_9FLAO</name>
<evidence type="ECO:0000256" key="2">
    <source>
        <dbReference type="SAM" id="Phobius"/>
    </source>
</evidence>
<keyword evidence="2" id="KW-0812">Transmembrane</keyword>
<keyword evidence="4" id="KW-1185">Reference proteome</keyword>
<evidence type="ECO:0000256" key="1">
    <source>
        <dbReference type="SAM" id="Coils"/>
    </source>
</evidence>
<evidence type="ECO:0000313" key="3">
    <source>
        <dbReference type="EMBL" id="MBD3863357.1"/>
    </source>
</evidence>
<proteinExistence type="predicted"/>
<protein>
    <recommendedName>
        <fullName evidence="5">Chromosome partitioning protein ParA</fullName>
    </recommendedName>
</protein>
<dbReference type="EMBL" id="JACXXH010000003">
    <property type="protein sequence ID" value="MBD3863357.1"/>
    <property type="molecule type" value="Genomic_DNA"/>
</dbReference>
<organism evidence="3 4">
    <name type="scientific">Olleya marilimosa</name>
    <dbReference type="NCBI Taxonomy" id="272164"/>
    <lineage>
        <taxon>Bacteria</taxon>
        <taxon>Pseudomonadati</taxon>
        <taxon>Bacteroidota</taxon>
        <taxon>Flavobacteriia</taxon>
        <taxon>Flavobacteriales</taxon>
        <taxon>Flavobacteriaceae</taxon>
    </lineage>
</organism>
<evidence type="ECO:0000313" key="4">
    <source>
        <dbReference type="Proteomes" id="UP000627521"/>
    </source>
</evidence>
<accession>A0ABR8LT45</accession>
<sequence length="302" mass="34382">MIIKPQIYNLKLVIIALTVLLCALGLYSYINYSSLNQYKNFLVDENALIEAELNQLSIDYNALKIDNQLLSDRLDQSKIRIIRILDSVKHITPDIKLLTHYKEQLHAIKRENAKILKLVAQLNKENKLLQGEARLADQALDETILLSKNLKQQNRNLSKLNTNYLNEIDKAKMISVSDIFVEGVKRVTTSGNIKTTTTAKRIKMLNICYTVLENDIATQGKKELYFQVLDPNSNVIAYKGDVTIGGTSLRYSQLDVINYTNNNLQTCVFIELLENETLTKGEYYITVYHDNQLIGSATATFN</sequence>
<feature type="coiled-coil region" evidence="1">
    <location>
        <begin position="105"/>
        <end position="167"/>
    </location>
</feature>
<keyword evidence="1" id="KW-0175">Coiled coil</keyword>
<evidence type="ECO:0008006" key="5">
    <source>
        <dbReference type="Google" id="ProtNLM"/>
    </source>
</evidence>
<keyword evidence="2" id="KW-1133">Transmembrane helix</keyword>
<keyword evidence="2" id="KW-0472">Membrane</keyword>
<dbReference type="RefSeq" id="WP_191099675.1">
    <property type="nucleotide sequence ID" value="NZ_JACXXF010000003.1"/>
</dbReference>
<dbReference type="Proteomes" id="UP000627521">
    <property type="component" value="Unassembled WGS sequence"/>
</dbReference>
<comment type="caution">
    <text evidence="3">The sequence shown here is derived from an EMBL/GenBank/DDBJ whole genome shotgun (WGS) entry which is preliminary data.</text>
</comment>
<gene>
    <name evidence="3" type="ORF">IEG06_07820</name>
</gene>